<dbReference type="OrthoDB" id="269227at2759"/>
<gene>
    <name evidence="4" type="ORF">L207DRAFT_621984</name>
</gene>
<protein>
    <submittedName>
        <fullName evidence="4">GMC oxidoreductase</fullName>
    </submittedName>
</protein>
<organism evidence="4 5">
    <name type="scientific">Hyaloscypha variabilis (strain UAMH 11265 / GT02V1 / F)</name>
    <name type="common">Meliniomyces variabilis</name>
    <dbReference type="NCBI Taxonomy" id="1149755"/>
    <lineage>
        <taxon>Eukaryota</taxon>
        <taxon>Fungi</taxon>
        <taxon>Dikarya</taxon>
        <taxon>Ascomycota</taxon>
        <taxon>Pezizomycotina</taxon>
        <taxon>Leotiomycetes</taxon>
        <taxon>Helotiales</taxon>
        <taxon>Hyaloscyphaceae</taxon>
        <taxon>Hyaloscypha</taxon>
        <taxon>Hyaloscypha variabilis</taxon>
    </lineage>
</organism>
<feature type="domain" description="Glucose-methanol-choline oxidoreductase N-terminal" evidence="3">
    <location>
        <begin position="329"/>
        <end position="343"/>
    </location>
</feature>
<dbReference type="Gene3D" id="3.30.560.10">
    <property type="entry name" value="Glucose Oxidase, domain 3"/>
    <property type="match status" value="1"/>
</dbReference>
<dbReference type="AlphaFoldDB" id="A0A2J6RUB6"/>
<name>A0A2J6RUB6_HYAVF</name>
<comment type="similarity">
    <text evidence="1">Belongs to the GMC oxidoreductase family.</text>
</comment>
<sequence length="637" mass="69601">MAPHQNNENTLSEIYEYIVIGSGPGGGPLAANLSRQGHSVLLLEAGDDQGQNPNEKIPLFFAAASEDPTMRWDYFVSHYTSEKQAAQDPKMTWETPDGSIFVGLNPPKGSKQKGIYYPRAGTLGGCAAHNALVAIVPHDNDWKHIAEITGDKSWEPERMRKFFEKLERCQYLPEGTPGHGFNGWLETEHPDPVILDSTKSFLTSAQNAIGRKGLIPDINALHPQRVDGVYEMTLQMSKAGRRSSPRNFLVATANARKDDGSKKYPLHIRTHSLATKIIFSKQKSETPKAIGVEFRDGPSLYKADPRFDPKKQGTLRRVMASREVIVAAGAFNTPQLLKLSGIGPAAELKKFHIPVIVDLPGIGTNLQDNYEFSVVTQSSENFSPFKKSTLLEAGDPLLKQWINGHGPYKCDGLAAGVLKHSTVSGGDEDLFLLGGPLDFTGFFPGYSRAAFGSLNAFTWDILKVHPRNNAGTVKLRSKDPLEVPEINFRFFEEGEKNGDSFNDAEHDLEAMAEGVALARKIFAGVKGPIGPLTEQSPGANVNTNKAIKQAIKDQAFSHHATSTCAIGADDDVMACLDSKFRVRGTKGLRVVDASVFPRVPGSFPTVPIYMISEKAAEVILEEIRGEDMTWMGSTGKN</sequence>
<keyword evidence="2" id="KW-0285">Flavoprotein</keyword>
<evidence type="ECO:0000256" key="1">
    <source>
        <dbReference type="ARBA" id="ARBA00010790"/>
    </source>
</evidence>
<dbReference type="SUPFAM" id="SSF51905">
    <property type="entry name" value="FAD/NAD(P)-binding domain"/>
    <property type="match status" value="1"/>
</dbReference>
<dbReference type="GO" id="GO:0050660">
    <property type="term" value="F:flavin adenine dinucleotide binding"/>
    <property type="evidence" value="ECO:0007669"/>
    <property type="project" value="InterPro"/>
</dbReference>
<feature type="binding site" evidence="2">
    <location>
        <begin position="130"/>
        <end position="133"/>
    </location>
    <ligand>
        <name>FAD</name>
        <dbReference type="ChEBI" id="CHEBI:57692"/>
    </ligand>
</feature>
<evidence type="ECO:0000256" key="2">
    <source>
        <dbReference type="PIRSR" id="PIRSR000137-2"/>
    </source>
</evidence>
<evidence type="ECO:0000259" key="3">
    <source>
        <dbReference type="PROSITE" id="PS00624"/>
    </source>
</evidence>
<evidence type="ECO:0000313" key="5">
    <source>
        <dbReference type="Proteomes" id="UP000235786"/>
    </source>
</evidence>
<dbReference type="PANTHER" id="PTHR11552">
    <property type="entry name" value="GLUCOSE-METHANOL-CHOLINE GMC OXIDOREDUCTASE"/>
    <property type="match status" value="1"/>
</dbReference>
<dbReference type="InterPro" id="IPR036188">
    <property type="entry name" value="FAD/NAD-bd_sf"/>
</dbReference>
<accession>A0A2J6RUB6</accession>
<dbReference type="PROSITE" id="PS00624">
    <property type="entry name" value="GMC_OXRED_2"/>
    <property type="match status" value="1"/>
</dbReference>
<dbReference type="Pfam" id="PF05199">
    <property type="entry name" value="GMC_oxred_C"/>
    <property type="match status" value="1"/>
</dbReference>
<dbReference type="STRING" id="1149755.A0A2J6RUB6"/>
<comment type="cofactor">
    <cofactor evidence="2">
        <name>FAD</name>
        <dbReference type="ChEBI" id="CHEBI:57692"/>
    </cofactor>
</comment>
<dbReference type="Proteomes" id="UP000235786">
    <property type="component" value="Unassembled WGS sequence"/>
</dbReference>
<dbReference type="Pfam" id="PF00732">
    <property type="entry name" value="GMC_oxred_N"/>
    <property type="match status" value="1"/>
</dbReference>
<proteinExistence type="inferred from homology"/>
<evidence type="ECO:0000313" key="4">
    <source>
        <dbReference type="EMBL" id="PMD42111.1"/>
    </source>
</evidence>
<dbReference type="GO" id="GO:0016614">
    <property type="term" value="F:oxidoreductase activity, acting on CH-OH group of donors"/>
    <property type="evidence" value="ECO:0007669"/>
    <property type="project" value="InterPro"/>
</dbReference>
<keyword evidence="2" id="KW-0274">FAD</keyword>
<reference evidence="4 5" key="1">
    <citation type="submission" date="2016-04" db="EMBL/GenBank/DDBJ databases">
        <title>A degradative enzymes factory behind the ericoid mycorrhizal symbiosis.</title>
        <authorList>
            <consortium name="DOE Joint Genome Institute"/>
            <person name="Martino E."/>
            <person name="Morin E."/>
            <person name="Grelet G."/>
            <person name="Kuo A."/>
            <person name="Kohler A."/>
            <person name="Daghino S."/>
            <person name="Barry K."/>
            <person name="Choi C."/>
            <person name="Cichocki N."/>
            <person name="Clum A."/>
            <person name="Copeland A."/>
            <person name="Hainaut M."/>
            <person name="Haridas S."/>
            <person name="Labutti K."/>
            <person name="Lindquist E."/>
            <person name="Lipzen A."/>
            <person name="Khouja H.-R."/>
            <person name="Murat C."/>
            <person name="Ohm R."/>
            <person name="Olson A."/>
            <person name="Spatafora J."/>
            <person name="Veneault-Fourrey C."/>
            <person name="Henrissat B."/>
            <person name="Grigoriev I."/>
            <person name="Martin F."/>
            <person name="Perotto S."/>
        </authorList>
    </citation>
    <scope>NUCLEOTIDE SEQUENCE [LARGE SCALE GENOMIC DNA]</scope>
    <source>
        <strain evidence="4 5">F</strain>
    </source>
</reference>
<dbReference type="InterPro" id="IPR012132">
    <property type="entry name" value="GMC_OxRdtase"/>
</dbReference>
<dbReference type="InterPro" id="IPR007867">
    <property type="entry name" value="GMC_OxRtase_C"/>
</dbReference>
<dbReference type="InterPro" id="IPR000172">
    <property type="entry name" value="GMC_OxRdtase_N"/>
</dbReference>
<keyword evidence="5" id="KW-1185">Reference proteome</keyword>
<dbReference type="EMBL" id="KZ613943">
    <property type="protein sequence ID" value="PMD42111.1"/>
    <property type="molecule type" value="Genomic_DNA"/>
</dbReference>
<dbReference type="PIRSF" id="PIRSF000137">
    <property type="entry name" value="Alcohol_oxidase"/>
    <property type="match status" value="1"/>
</dbReference>
<dbReference type="Gene3D" id="3.50.50.60">
    <property type="entry name" value="FAD/NAD(P)-binding domain"/>
    <property type="match status" value="1"/>
</dbReference>
<dbReference type="SUPFAM" id="SSF54373">
    <property type="entry name" value="FAD-linked reductases, C-terminal domain"/>
    <property type="match status" value="1"/>
</dbReference>
<dbReference type="PANTHER" id="PTHR11552:SF80">
    <property type="entry name" value="GMC OXIDOREDUCTASE"/>
    <property type="match status" value="1"/>
</dbReference>